<dbReference type="RefSeq" id="WP_309542517.1">
    <property type="nucleotide sequence ID" value="NZ_CP133659.1"/>
</dbReference>
<dbReference type="Pfam" id="PF23982">
    <property type="entry name" value="XM1_gp53_minor_capsid"/>
    <property type="match status" value="1"/>
</dbReference>
<evidence type="ECO:0000313" key="2">
    <source>
        <dbReference type="Proteomes" id="UP001180616"/>
    </source>
</evidence>
<dbReference type="EMBL" id="CP133659">
    <property type="protein sequence ID" value="WMW66653.1"/>
    <property type="molecule type" value="Genomic_DNA"/>
</dbReference>
<sequence length="159" mass="15822">MPAYTERMPAGIPGDVSRKSGAHLEPNIVGATPVRYGAPVKLVSGKVVPVGAGDTATVVYGFLVRPYPTQGDSAALGGGTAPAGAQCDVLRSGYMTISMKGAGTPAKRDQVYVRVAAGGGLVVGDIVATADGANTVAVPDCVFMGAADAAGNTEIAFNI</sequence>
<accession>A0ABY9R4H8</accession>
<dbReference type="Proteomes" id="UP001180616">
    <property type="component" value="Chromosome"/>
</dbReference>
<evidence type="ECO:0008006" key="3">
    <source>
        <dbReference type="Google" id="ProtNLM"/>
    </source>
</evidence>
<gene>
    <name evidence="1" type="ORF">KPS_001257</name>
</gene>
<dbReference type="InterPro" id="IPR056914">
    <property type="entry name" value="Gp53-like"/>
</dbReference>
<keyword evidence="2" id="KW-1185">Reference proteome</keyword>
<evidence type="ECO:0000313" key="1">
    <source>
        <dbReference type="EMBL" id="WMW66653.1"/>
    </source>
</evidence>
<protein>
    <recommendedName>
        <fullName evidence="3">Bacteriophage protein</fullName>
    </recommendedName>
</protein>
<reference evidence="1" key="1">
    <citation type="submission" date="2023-09" db="EMBL/GenBank/DDBJ databases">
        <authorList>
            <consortium name="CW5 consortium"/>
            <person name="Lu C.-W."/>
        </authorList>
    </citation>
    <scope>NUCLEOTIDE SEQUENCE</scope>
    <source>
        <strain evidence="1">KPS</strain>
    </source>
</reference>
<proteinExistence type="predicted"/>
<organism evidence="1 2">
    <name type="scientific">Nitratidesulfovibrio liaohensis</name>
    <dbReference type="NCBI Taxonomy" id="2604158"/>
    <lineage>
        <taxon>Bacteria</taxon>
        <taxon>Pseudomonadati</taxon>
        <taxon>Thermodesulfobacteriota</taxon>
        <taxon>Desulfovibrionia</taxon>
        <taxon>Desulfovibrionales</taxon>
        <taxon>Desulfovibrionaceae</taxon>
        <taxon>Nitratidesulfovibrio</taxon>
    </lineage>
</organism>
<name>A0ABY9R4H8_9BACT</name>